<evidence type="ECO:0000313" key="1">
    <source>
        <dbReference type="EMBL" id="MBD8498890.1"/>
    </source>
</evidence>
<dbReference type="EMBL" id="JACYTN010000006">
    <property type="protein sequence ID" value="MBD8498890.1"/>
    <property type="molecule type" value="Genomic_DNA"/>
</dbReference>
<evidence type="ECO:0008006" key="3">
    <source>
        <dbReference type="Google" id="ProtNLM"/>
    </source>
</evidence>
<reference evidence="1 2" key="1">
    <citation type="submission" date="2020-09" db="EMBL/GenBank/DDBJ databases">
        <title>Paenibacillus sp. CAU 1523 isolated from sand of Haeundae Beach.</title>
        <authorList>
            <person name="Kim W."/>
        </authorList>
    </citation>
    <scope>NUCLEOTIDE SEQUENCE [LARGE SCALE GENOMIC DNA]</scope>
    <source>
        <strain evidence="1 2">CAU 1523</strain>
    </source>
</reference>
<comment type="caution">
    <text evidence="1">The sequence shown here is derived from an EMBL/GenBank/DDBJ whole genome shotgun (WGS) entry which is preliminary data.</text>
</comment>
<proteinExistence type="predicted"/>
<organism evidence="1 2">
    <name type="scientific">Paenibacillus arenosi</name>
    <dbReference type="NCBI Taxonomy" id="2774142"/>
    <lineage>
        <taxon>Bacteria</taxon>
        <taxon>Bacillati</taxon>
        <taxon>Bacillota</taxon>
        <taxon>Bacilli</taxon>
        <taxon>Bacillales</taxon>
        <taxon>Paenibacillaceae</taxon>
        <taxon>Paenibacillus</taxon>
    </lineage>
</organism>
<accession>A0ABR9B098</accession>
<sequence length="1716" mass="191774">MNQIQTDIILEFQKSIDNMTRFGQEMESLDDRFGRLDQRVNALRSSMSALFTQMNKGGGTNLQQQLDREINAGISQKGIALAGSGDKSIKIDKESMQQLLAKLEMALNVELKKIVRNMNVEVNPNYANGQRIEIDDESINKLIKQCANVIQNQVEGLMTSLNGSNLIRPGGLNGIELEIEKSTITEIVKQIKQAIITKIQRPDIAEVSELKITNEDLQKAMGTIKSRLLAALSVDVGDAGKLDGNEISNKLKLIPKEIEESLHEYITKTVAGINGVMKGKAEIPLDQISREMKRIIAKELGSSVKDLQQLGSIDSGSIRSYQLKSEFERVSKVLDKKLNTSIQDEVTEIVRHISEVEVRLSPRLKVHIANQINRINNKLVEKIREQLNVQVQSLLQDIAEIRTTPGRLNGNYIATNGVGRQDTVGNSNQVNTIHSGNDAAAAAKTQLGQFKEALESSLRNALAGSLSNVPMNILYQATETFKVVQLEQIKMMQNLMTKSDNLKDVKDPTKGPDMTKVQAMLSNLQSFVRQQSTYYGTDYHQLYQVAGLSTTMLNTEAEMKEFIQLVAELKVLDPGADPLKVANHLENIKEQYGIDMAKIRDEVVIPVAAMNKGTDIGIEAMLAAVTPTSDRGAIDNLDFRSALVFQGTALHANEKPPADYGSYFKILDKIMSPNAAKKLEELEINRKVNDKINNKEVEREAKDVLSDYVKKMANEKDPDKVRDYNQAIFGTKSSKDGTPMTNKEVGNMHIYLDRAIDFEKKLESFKETEYVKMITESLDNPLVNVNRASQGWTIALDSVIQELTPAINTVSYALLNMSNYISENAQLFAKLANVLSTALLGMLVWKGMRGGVTSINGNAEILRRRTTLQDTVKAFGTGETGHLIDNGVRALTPKEIGRYQKLPEVDRYIQELHGMSQQQQDHFRKYVAEKQINIKDLPTLFSAMEESKSWEERKELSSDEKYNKFKAYNNRLSTSTVAPQMLNASLMGNIGHMVNSSADFEGYRANTEFASVSDRMSRMTQSEFDGFEKHLGEMNRNGSPAINTLGELSRALDEYDKAMNDADKSSRESSPTFVSLSHAVRGMNDEISRTDKLKNGFTKFLTDIPNLVKGTGMSIMGLAKGIAGLAAEIIGVMALGEITKNLAEEYTLTDNQKKLNTLDDTEMLKTKFANHLQERKEIDVLDFLMVREISHTLATGGNFLGGNFIGTDAQYLGYPQIMQMESELREYLKSKGHEVNPFLDLSVYFRNNNINPEELVAQWANDTGQTEAVQKSRQEIAIEDYKANQNKSLDNRTLQEIGKQAYEEERSAGKLKFANFDTEETMSGIQSEVNSLKSKHNIALSEAIAGGMATDSVDYAELRKTQIDKIENVYNEKLSEINKYRTKMEEMIKSVPADSQDHQDAQKYLNSYTKLGEKIISARDAAIIPERNNEAQTNIQNSMSKSQRNFQRIDLLAQAKELAAAYTMDTGSQAYLDAMEGITKGRIQQMRDELGRLKGIQATGDQSEELKNQILTQQNAIDSEKMKLKEYKLAAIGIPREKLNERSSDRENELLALKVRMGNPDDSSPVVRNKKIANAKTEVRETKELIDIWRKKLPGAQAEEAEKIQQEIRDLTKLMYQTQLGIYDEVKGTAGTFNLPDGVTPMSRYEYLTRGGTHQSTTLGMGDVSVHITLPNVTNGVTQSQLHTIGSQLGQGLANGRVGGWRNQMLMNPSNYRRKY</sequence>
<protein>
    <recommendedName>
        <fullName evidence="3">Phage tail tape measure protein</fullName>
    </recommendedName>
</protein>
<dbReference type="Proteomes" id="UP000634529">
    <property type="component" value="Unassembled WGS sequence"/>
</dbReference>
<dbReference type="RefSeq" id="WP_192025245.1">
    <property type="nucleotide sequence ID" value="NZ_JACYTN010000006.1"/>
</dbReference>
<gene>
    <name evidence="1" type="ORF">IFO66_11310</name>
</gene>
<evidence type="ECO:0000313" key="2">
    <source>
        <dbReference type="Proteomes" id="UP000634529"/>
    </source>
</evidence>
<keyword evidence="2" id="KW-1185">Reference proteome</keyword>
<name>A0ABR9B098_9BACL</name>